<evidence type="ECO:0000256" key="1">
    <source>
        <dbReference type="SAM" id="SignalP"/>
    </source>
</evidence>
<accession>A0ABW4Q6J3</accession>
<sequence length="95" mass="9873">MSSKPRARYQVRVRRAVAGTFLAASSAVSITGLSSMPASAANMSSVEVSYPVSASSERLAGVRSELDHAVALGSVTADQADAFFAQIERRVNAGL</sequence>
<keyword evidence="1" id="KW-0732">Signal</keyword>
<dbReference type="RefSeq" id="WP_343879754.1">
    <property type="nucleotide sequence ID" value="NZ_BAAAIJ010000047.1"/>
</dbReference>
<proteinExistence type="predicted"/>
<name>A0ABW4Q6J3_9MICC</name>
<evidence type="ECO:0000313" key="2">
    <source>
        <dbReference type="EMBL" id="MFD1846326.1"/>
    </source>
</evidence>
<organism evidence="2 3">
    <name type="scientific">Arthrobacter flavus</name>
    <dbReference type="NCBI Taxonomy" id="95172"/>
    <lineage>
        <taxon>Bacteria</taxon>
        <taxon>Bacillati</taxon>
        <taxon>Actinomycetota</taxon>
        <taxon>Actinomycetes</taxon>
        <taxon>Micrococcales</taxon>
        <taxon>Micrococcaceae</taxon>
        <taxon>Arthrobacter</taxon>
    </lineage>
</organism>
<gene>
    <name evidence="2" type="ORF">ACFSFX_06900</name>
</gene>
<keyword evidence="3" id="KW-1185">Reference proteome</keyword>
<feature type="signal peptide" evidence="1">
    <location>
        <begin position="1"/>
        <end position="40"/>
    </location>
</feature>
<reference evidence="3" key="1">
    <citation type="journal article" date="2019" name="Int. J. Syst. Evol. Microbiol.">
        <title>The Global Catalogue of Microorganisms (GCM) 10K type strain sequencing project: providing services to taxonomists for standard genome sequencing and annotation.</title>
        <authorList>
            <consortium name="The Broad Institute Genomics Platform"/>
            <consortium name="The Broad Institute Genome Sequencing Center for Infectious Disease"/>
            <person name="Wu L."/>
            <person name="Ma J."/>
        </authorList>
    </citation>
    <scope>NUCLEOTIDE SEQUENCE [LARGE SCALE GENOMIC DNA]</scope>
    <source>
        <strain evidence="3">JCM 11496</strain>
    </source>
</reference>
<comment type="caution">
    <text evidence="2">The sequence shown here is derived from an EMBL/GenBank/DDBJ whole genome shotgun (WGS) entry which is preliminary data.</text>
</comment>
<dbReference type="Proteomes" id="UP001597307">
    <property type="component" value="Unassembled WGS sequence"/>
</dbReference>
<feature type="chain" id="PRO_5047541577" evidence="1">
    <location>
        <begin position="41"/>
        <end position="95"/>
    </location>
</feature>
<evidence type="ECO:0000313" key="3">
    <source>
        <dbReference type="Proteomes" id="UP001597307"/>
    </source>
</evidence>
<dbReference type="EMBL" id="JBHUGA010000011">
    <property type="protein sequence ID" value="MFD1846326.1"/>
    <property type="molecule type" value="Genomic_DNA"/>
</dbReference>
<protein>
    <submittedName>
        <fullName evidence="2">Uncharacterized protein</fullName>
    </submittedName>
</protein>